<keyword evidence="5" id="KW-0325">Glycoprotein</keyword>
<keyword evidence="3 6" id="KW-1133">Transmembrane helix</keyword>
<feature type="transmembrane region" description="Helical" evidence="6">
    <location>
        <begin position="287"/>
        <end position="312"/>
    </location>
</feature>
<protein>
    <recommendedName>
        <fullName evidence="7">Major facilitator superfamily (MFS) profile domain-containing protein</fullName>
    </recommendedName>
</protein>
<dbReference type="GO" id="GO:0016020">
    <property type="term" value="C:membrane"/>
    <property type="evidence" value="ECO:0007669"/>
    <property type="project" value="UniProtKB-SubCell"/>
</dbReference>
<feature type="domain" description="Major facilitator superfamily (MFS) profile" evidence="7">
    <location>
        <begin position="42"/>
        <end position="476"/>
    </location>
</feature>
<dbReference type="InterPro" id="IPR020846">
    <property type="entry name" value="MFS_dom"/>
</dbReference>
<feature type="transmembrane region" description="Helical" evidence="6">
    <location>
        <begin position="385"/>
        <end position="409"/>
    </location>
</feature>
<feature type="transmembrane region" description="Helical" evidence="6">
    <location>
        <begin position="44"/>
        <end position="66"/>
    </location>
</feature>
<dbReference type="InterPro" id="IPR005829">
    <property type="entry name" value="Sugar_transporter_CS"/>
</dbReference>
<gene>
    <name evidence="8" type="ORF">MELIAE_LOCUS2182</name>
</gene>
<dbReference type="SUPFAM" id="SSF103473">
    <property type="entry name" value="MFS general substrate transporter"/>
    <property type="match status" value="1"/>
</dbReference>
<feature type="transmembrane region" description="Helical" evidence="6">
    <location>
        <begin position="173"/>
        <end position="192"/>
    </location>
</feature>
<name>A0A9P0FB28_BRAAE</name>
<evidence type="ECO:0000256" key="4">
    <source>
        <dbReference type="ARBA" id="ARBA00023136"/>
    </source>
</evidence>
<feature type="transmembrane region" description="Helical" evidence="6">
    <location>
        <begin position="352"/>
        <end position="373"/>
    </location>
</feature>
<feature type="transmembrane region" description="Helical" evidence="6">
    <location>
        <begin position="115"/>
        <end position="134"/>
    </location>
</feature>
<evidence type="ECO:0000256" key="2">
    <source>
        <dbReference type="ARBA" id="ARBA00022692"/>
    </source>
</evidence>
<dbReference type="Pfam" id="PF00083">
    <property type="entry name" value="Sugar_tr"/>
    <property type="match status" value="1"/>
</dbReference>
<organism evidence="8 9">
    <name type="scientific">Brassicogethes aeneus</name>
    <name type="common">Rape pollen beetle</name>
    <name type="synonym">Meligethes aeneus</name>
    <dbReference type="NCBI Taxonomy" id="1431903"/>
    <lineage>
        <taxon>Eukaryota</taxon>
        <taxon>Metazoa</taxon>
        <taxon>Ecdysozoa</taxon>
        <taxon>Arthropoda</taxon>
        <taxon>Hexapoda</taxon>
        <taxon>Insecta</taxon>
        <taxon>Pterygota</taxon>
        <taxon>Neoptera</taxon>
        <taxon>Endopterygota</taxon>
        <taxon>Coleoptera</taxon>
        <taxon>Polyphaga</taxon>
        <taxon>Cucujiformia</taxon>
        <taxon>Nitidulidae</taxon>
        <taxon>Meligethinae</taxon>
        <taxon>Brassicogethes</taxon>
    </lineage>
</organism>
<dbReference type="PANTHER" id="PTHR48021:SF68">
    <property type="entry name" value="MAJOR FACILITATOR SUPERFAMILY (MFS) PROFILE DOMAIN-CONTAINING PROTEIN"/>
    <property type="match status" value="1"/>
</dbReference>
<feature type="non-terminal residue" evidence="8">
    <location>
        <position position="1"/>
    </location>
</feature>
<feature type="transmembrane region" description="Helical" evidence="6">
    <location>
        <begin position="140"/>
        <end position="161"/>
    </location>
</feature>
<keyword evidence="2 6" id="KW-0812">Transmembrane</keyword>
<evidence type="ECO:0000259" key="7">
    <source>
        <dbReference type="PROSITE" id="PS50850"/>
    </source>
</evidence>
<dbReference type="InterPro" id="IPR005828">
    <property type="entry name" value="MFS_sugar_transport-like"/>
</dbReference>
<dbReference type="GO" id="GO:0022857">
    <property type="term" value="F:transmembrane transporter activity"/>
    <property type="evidence" value="ECO:0007669"/>
    <property type="project" value="InterPro"/>
</dbReference>
<keyword evidence="4 6" id="KW-0472">Membrane</keyword>
<dbReference type="PROSITE" id="PS00217">
    <property type="entry name" value="SUGAR_TRANSPORT_2"/>
    <property type="match status" value="1"/>
</dbReference>
<evidence type="ECO:0000313" key="8">
    <source>
        <dbReference type="EMBL" id="CAH0548795.1"/>
    </source>
</evidence>
<dbReference type="Proteomes" id="UP001154078">
    <property type="component" value="Chromosome 10"/>
</dbReference>
<feature type="transmembrane region" description="Helical" evidence="6">
    <location>
        <begin position="86"/>
        <end position="108"/>
    </location>
</feature>
<evidence type="ECO:0000313" key="9">
    <source>
        <dbReference type="Proteomes" id="UP001154078"/>
    </source>
</evidence>
<evidence type="ECO:0000256" key="6">
    <source>
        <dbReference type="SAM" id="Phobius"/>
    </source>
</evidence>
<dbReference type="AlphaFoldDB" id="A0A9P0FB28"/>
<comment type="subcellular location">
    <subcellularLocation>
        <location evidence="1">Membrane</location>
        <topology evidence="1">Multi-pass membrane protein</topology>
    </subcellularLocation>
</comment>
<sequence length="506" mass="56619">SNLDILQTVYCSILLKFNKKIKEDKNENQTKKENDKISPHVKQILLASGPLFLTLSFGMILGYSATLLPQLENQDNNFFRITKEQASWIASLAALPMAIGCILGGFLIEHLGRKTTHVITCPPILIGWLLIYFAKDVELILLGRFVTGFCCGILGSATGVYIAETSSPRLRPFLLGSISTAVAVGLFLVHLIGTYTSWTNTALICCLFPIMGLFSLFGVPESPQWLVKKGKLEEAEEAFYWCRGEVEEARREFKILLERKKNTSDKVTLGIIEGVKNSLVPEFLKPLFLMIVFICAVQWSGVNALAFYTVSILKETLNDKLNEYHGMLIVDTIRVVMSILACYLLRNFGRRPLGIISGIGTTISLLVLSSYTFLVTIYPNLTNPYIPVASLVLYITFLQIGFVPLPWSIISEIFPLKQRSLGSAISSFVAFISTFSVVKTTPTLFHHLAPYGTFLLYSSVASFGTIFVILYLPETMGKELHEIEEHFKRKPVKTVRTKYDNDENFA</sequence>
<feature type="transmembrane region" description="Helical" evidence="6">
    <location>
        <begin position="324"/>
        <end position="345"/>
    </location>
</feature>
<evidence type="ECO:0000256" key="3">
    <source>
        <dbReference type="ARBA" id="ARBA00022989"/>
    </source>
</evidence>
<keyword evidence="9" id="KW-1185">Reference proteome</keyword>
<dbReference type="PRINTS" id="PR00171">
    <property type="entry name" value="SUGRTRNSPORT"/>
</dbReference>
<dbReference type="PANTHER" id="PTHR48021">
    <property type="match status" value="1"/>
</dbReference>
<reference evidence="8" key="1">
    <citation type="submission" date="2021-12" db="EMBL/GenBank/DDBJ databases">
        <authorList>
            <person name="King R."/>
        </authorList>
    </citation>
    <scope>NUCLEOTIDE SEQUENCE</scope>
</reference>
<dbReference type="InterPro" id="IPR050549">
    <property type="entry name" value="MFS_Trehalose_Transporter"/>
</dbReference>
<dbReference type="OrthoDB" id="6612291at2759"/>
<evidence type="ECO:0000256" key="5">
    <source>
        <dbReference type="ARBA" id="ARBA00023180"/>
    </source>
</evidence>
<dbReference type="FunFam" id="1.20.1250.20:FF:000249">
    <property type="entry name" value="facilitated trehalose transporter Tret1"/>
    <property type="match status" value="1"/>
</dbReference>
<dbReference type="InterPro" id="IPR036259">
    <property type="entry name" value="MFS_trans_sf"/>
</dbReference>
<feature type="transmembrane region" description="Helical" evidence="6">
    <location>
        <begin position="450"/>
        <end position="472"/>
    </location>
</feature>
<proteinExistence type="predicted"/>
<dbReference type="EMBL" id="OV121141">
    <property type="protein sequence ID" value="CAH0548795.1"/>
    <property type="molecule type" value="Genomic_DNA"/>
</dbReference>
<accession>A0A9P0FB28</accession>
<dbReference type="InterPro" id="IPR003663">
    <property type="entry name" value="Sugar/inositol_transpt"/>
</dbReference>
<feature type="transmembrane region" description="Helical" evidence="6">
    <location>
        <begin position="421"/>
        <end position="438"/>
    </location>
</feature>
<feature type="transmembrane region" description="Helical" evidence="6">
    <location>
        <begin position="198"/>
        <end position="219"/>
    </location>
</feature>
<evidence type="ECO:0000256" key="1">
    <source>
        <dbReference type="ARBA" id="ARBA00004141"/>
    </source>
</evidence>
<dbReference type="PROSITE" id="PS00216">
    <property type="entry name" value="SUGAR_TRANSPORT_1"/>
    <property type="match status" value="1"/>
</dbReference>
<dbReference type="PROSITE" id="PS50850">
    <property type="entry name" value="MFS"/>
    <property type="match status" value="1"/>
</dbReference>
<dbReference type="Gene3D" id="1.20.1250.20">
    <property type="entry name" value="MFS general substrate transporter like domains"/>
    <property type="match status" value="1"/>
</dbReference>